<keyword evidence="3" id="KW-1185">Reference proteome</keyword>
<feature type="transmembrane region" description="Helical" evidence="1">
    <location>
        <begin position="61"/>
        <end position="83"/>
    </location>
</feature>
<dbReference type="PANTHER" id="PTHR40288:SF2">
    <property type="entry name" value="G PROTEIN-COUPLED RECEPTOR-RELATED"/>
    <property type="match status" value="1"/>
</dbReference>
<reference evidence="2 3" key="2">
    <citation type="submission" date="2018-11" db="EMBL/GenBank/DDBJ databases">
        <authorList>
            <consortium name="Pathogen Informatics"/>
        </authorList>
    </citation>
    <scope>NUCLEOTIDE SEQUENCE [LARGE SCALE GENOMIC DNA]</scope>
    <source>
        <strain evidence="2 3">MHpl1</strain>
    </source>
</reference>
<name>A0A0N4W5E7_HAEPC</name>
<evidence type="ECO:0000313" key="3">
    <source>
        <dbReference type="Proteomes" id="UP000268014"/>
    </source>
</evidence>
<protein>
    <submittedName>
        <fullName evidence="4">Transmembrane protein</fullName>
    </submittedName>
</protein>
<feature type="transmembrane region" description="Helical" evidence="1">
    <location>
        <begin position="95"/>
        <end position="117"/>
    </location>
</feature>
<dbReference type="AlphaFoldDB" id="A0A0N4W5E7"/>
<dbReference type="OMA" id="GVAQHCH"/>
<dbReference type="EMBL" id="UZAF01016299">
    <property type="protein sequence ID" value="VDO25121.1"/>
    <property type="molecule type" value="Genomic_DNA"/>
</dbReference>
<keyword evidence="1" id="KW-0812">Transmembrane</keyword>
<reference evidence="4" key="1">
    <citation type="submission" date="2017-02" db="UniProtKB">
        <authorList>
            <consortium name="WormBaseParasite"/>
        </authorList>
    </citation>
    <scope>IDENTIFICATION</scope>
</reference>
<dbReference type="PANTHER" id="PTHR40288">
    <property type="entry name" value="PROTEIN CBG16535-RELATED"/>
    <property type="match status" value="1"/>
</dbReference>
<sequence length="182" mass="20515">MGLVTVRDEWTKLIGHRFLNSQICLWIGIVQALVCIWGVAQHCHSFIHYQKILRCDFLEGALPLEAADAVIFDIGLFHSLWGIRGCIAEYLDGGFGRLVWCVTHIISLTASLPFAFVSRPRPCFLWPLLIQVSDLIALQFLITFPSNSVLHCLKHYYAKKAHSVSCPTFGRETTRSDCPNLA</sequence>
<keyword evidence="1" id="KW-0472">Membrane</keyword>
<gene>
    <name evidence="2" type="ORF">HPLM_LOCUS5173</name>
</gene>
<proteinExistence type="predicted"/>
<organism evidence="4">
    <name type="scientific">Haemonchus placei</name>
    <name type="common">Barber's pole worm</name>
    <dbReference type="NCBI Taxonomy" id="6290"/>
    <lineage>
        <taxon>Eukaryota</taxon>
        <taxon>Metazoa</taxon>
        <taxon>Ecdysozoa</taxon>
        <taxon>Nematoda</taxon>
        <taxon>Chromadorea</taxon>
        <taxon>Rhabditida</taxon>
        <taxon>Rhabditina</taxon>
        <taxon>Rhabditomorpha</taxon>
        <taxon>Strongyloidea</taxon>
        <taxon>Trichostrongylidae</taxon>
        <taxon>Haemonchus</taxon>
    </lineage>
</organism>
<accession>A0A0N4W5E7</accession>
<evidence type="ECO:0000256" key="1">
    <source>
        <dbReference type="SAM" id="Phobius"/>
    </source>
</evidence>
<feature type="transmembrane region" description="Helical" evidence="1">
    <location>
        <begin position="124"/>
        <end position="144"/>
    </location>
</feature>
<evidence type="ECO:0000313" key="2">
    <source>
        <dbReference type="EMBL" id="VDO25121.1"/>
    </source>
</evidence>
<dbReference type="WBParaSite" id="HPLM_0000518101-mRNA-1">
    <property type="protein sequence ID" value="HPLM_0000518101-mRNA-1"/>
    <property type="gene ID" value="HPLM_0000518101"/>
</dbReference>
<dbReference type="Proteomes" id="UP000268014">
    <property type="component" value="Unassembled WGS sequence"/>
</dbReference>
<keyword evidence="1" id="KW-1133">Transmembrane helix</keyword>
<feature type="transmembrane region" description="Helical" evidence="1">
    <location>
        <begin position="20"/>
        <end position="40"/>
    </location>
</feature>
<dbReference type="OrthoDB" id="5820373at2759"/>
<evidence type="ECO:0000313" key="4">
    <source>
        <dbReference type="WBParaSite" id="HPLM_0000518101-mRNA-1"/>
    </source>
</evidence>